<proteinExistence type="predicted"/>
<dbReference type="EMBL" id="JANPWB010000003">
    <property type="protein sequence ID" value="KAJ1198138.1"/>
    <property type="molecule type" value="Genomic_DNA"/>
</dbReference>
<gene>
    <name evidence="1" type="ORF">NDU88_001982</name>
</gene>
<name>A0AAV7V988_PLEWA</name>
<organism evidence="1 2">
    <name type="scientific">Pleurodeles waltl</name>
    <name type="common">Iberian ribbed newt</name>
    <dbReference type="NCBI Taxonomy" id="8319"/>
    <lineage>
        <taxon>Eukaryota</taxon>
        <taxon>Metazoa</taxon>
        <taxon>Chordata</taxon>
        <taxon>Craniata</taxon>
        <taxon>Vertebrata</taxon>
        <taxon>Euteleostomi</taxon>
        <taxon>Amphibia</taxon>
        <taxon>Batrachia</taxon>
        <taxon>Caudata</taxon>
        <taxon>Salamandroidea</taxon>
        <taxon>Salamandridae</taxon>
        <taxon>Pleurodelinae</taxon>
        <taxon>Pleurodeles</taxon>
    </lineage>
</organism>
<accession>A0AAV7V988</accession>
<dbReference type="AlphaFoldDB" id="A0AAV7V988"/>
<evidence type="ECO:0000313" key="1">
    <source>
        <dbReference type="EMBL" id="KAJ1198138.1"/>
    </source>
</evidence>
<evidence type="ECO:0000313" key="2">
    <source>
        <dbReference type="Proteomes" id="UP001066276"/>
    </source>
</evidence>
<keyword evidence="2" id="KW-1185">Reference proteome</keyword>
<reference evidence="1" key="1">
    <citation type="journal article" date="2022" name="bioRxiv">
        <title>Sequencing and chromosome-scale assembly of the giantPleurodeles waltlgenome.</title>
        <authorList>
            <person name="Brown T."/>
            <person name="Elewa A."/>
            <person name="Iarovenko S."/>
            <person name="Subramanian E."/>
            <person name="Araus A.J."/>
            <person name="Petzold A."/>
            <person name="Susuki M."/>
            <person name="Suzuki K.-i.T."/>
            <person name="Hayashi T."/>
            <person name="Toyoda A."/>
            <person name="Oliveira C."/>
            <person name="Osipova E."/>
            <person name="Leigh N.D."/>
            <person name="Simon A."/>
            <person name="Yun M.H."/>
        </authorList>
    </citation>
    <scope>NUCLEOTIDE SEQUENCE</scope>
    <source>
        <strain evidence="1">20211129_DDA</strain>
        <tissue evidence="1">Liver</tissue>
    </source>
</reference>
<protein>
    <submittedName>
        <fullName evidence="1">Uncharacterized protein</fullName>
    </submittedName>
</protein>
<sequence length="137" mass="15222">MGRAGHLDPGRQRCLCVYIERGGVYPNGIPRLKDRRVDSWVVIVWAYFCWRDGLVIASFSLPFGVADLCGCLYFGGLPVVGQNDCGGLPRRYVGGLLTAVSGFYRQGWNDHLSLFFGDFLYRDEPANQAGSRLRQAG</sequence>
<dbReference type="Proteomes" id="UP001066276">
    <property type="component" value="Chromosome 2_1"/>
</dbReference>
<comment type="caution">
    <text evidence="1">The sequence shown here is derived from an EMBL/GenBank/DDBJ whole genome shotgun (WGS) entry which is preliminary data.</text>
</comment>